<dbReference type="FunFam" id="3.30.420.10:FF:000063">
    <property type="entry name" value="Retrovirus-related Pol polyprotein from transposon 297-like Protein"/>
    <property type="match status" value="1"/>
</dbReference>
<name>A0A1Y1K762_PHOPY</name>
<dbReference type="AlphaFoldDB" id="A0A1Y1K762"/>
<dbReference type="GO" id="GO:0003676">
    <property type="term" value="F:nucleic acid binding"/>
    <property type="evidence" value="ECO:0007669"/>
    <property type="project" value="InterPro"/>
</dbReference>
<dbReference type="EMBL" id="GEZM01090655">
    <property type="protein sequence ID" value="JAV57214.1"/>
    <property type="molecule type" value="Transcribed_RNA"/>
</dbReference>
<dbReference type="InterPro" id="IPR001584">
    <property type="entry name" value="Integrase_cat-core"/>
</dbReference>
<dbReference type="InterPro" id="IPR012337">
    <property type="entry name" value="RNaseH-like_sf"/>
</dbReference>
<evidence type="ECO:0000256" key="1">
    <source>
        <dbReference type="SAM" id="MobiDB-lite"/>
    </source>
</evidence>
<feature type="compositionally biased region" description="Basic and acidic residues" evidence="1">
    <location>
        <begin position="164"/>
        <end position="180"/>
    </location>
</feature>
<dbReference type="SUPFAM" id="SSF53098">
    <property type="entry name" value="Ribonuclease H-like"/>
    <property type="match status" value="1"/>
</dbReference>
<feature type="domain" description="Integrase catalytic" evidence="2">
    <location>
        <begin position="1"/>
        <end position="111"/>
    </location>
</feature>
<dbReference type="Pfam" id="PF00665">
    <property type="entry name" value="rve"/>
    <property type="match status" value="1"/>
</dbReference>
<proteinExistence type="predicted"/>
<dbReference type="InterPro" id="IPR050951">
    <property type="entry name" value="Retrovirus_Pol_polyprotein"/>
</dbReference>
<dbReference type="Gene3D" id="3.30.420.10">
    <property type="entry name" value="Ribonuclease H-like superfamily/Ribonuclease H"/>
    <property type="match status" value="1"/>
</dbReference>
<evidence type="ECO:0000259" key="2">
    <source>
        <dbReference type="PROSITE" id="PS50994"/>
    </source>
</evidence>
<dbReference type="PANTHER" id="PTHR37984:SF9">
    <property type="entry name" value="INTEGRASE CATALYTIC DOMAIN-CONTAINING PROTEIN"/>
    <property type="match status" value="1"/>
</dbReference>
<dbReference type="PANTHER" id="PTHR37984">
    <property type="entry name" value="PROTEIN CBG26694"/>
    <property type="match status" value="1"/>
</dbReference>
<reference evidence="3" key="1">
    <citation type="journal article" date="2016" name="Sci. Rep.">
        <title>Molecular characterization of firefly nuptial gifts: a multi-omics approach sheds light on postcopulatory sexual selection.</title>
        <authorList>
            <person name="Al-Wathiqui N."/>
            <person name="Fallon T.R."/>
            <person name="South A."/>
            <person name="Weng J.K."/>
            <person name="Lewis S.M."/>
        </authorList>
    </citation>
    <scope>NUCLEOTIDE SEQUENCE</scope>
</reference>
<dbReference type="PROSITE" id="PS50994">
    <property type="entry name" value="INTEGRASE"/>
    <property type="match status" value="1"/>
</dbReference>
<dbReference type="GO" id="GO:0015074">
    <property type="term" value="P:DNA integration"/>
    <property type="evidence" value="ECO:0007669"/>
    <property type="project" value="InterPro"/>
</dbReference>
<organism evidence="3">
    <name type="scientific">Photinus pyralis</name>
    <name type="common">Common eastern firefly</name>
    <name type="synonym">Lampyris pyralis</name>
    <dbReference type="NCBI Taxonomy" id="7054"/>
    <lineage>
        <taxon>Eukaryota</taxon>
        <taxon>Metazoa</taxon>
        <taxon>Ecdysozoa</taxon>
        <taxon>Arthropoda</taxon>
        <taxon>Hexapoda</taxon>
        <taxon>Insecta</taxon>
        <taxon>Pterygota</taxon>
        <taxon>Neoptera</taxon>
        <taxon>Endopterygota</taxon>
        <taxon>Coleoptera</taxon>
        <taxon>Polyphaga</taxon>
        <taxon>Elateriformia</taxon>
        <taxon>Elateroidea</taxon>
        <taxon>Lampyridae</taxon>
        <taxon>Lampyrinae</taxon>
        <taxon>Photinus</taxon>
    </lineage>
</organism>
<accession>A0A1Y1K762</accession>
<evidence type="ECO:0000313" key="3">
    <source>
        <dbReference type="EMBL" id="JAV57214.1"/>
    </source>
</evidence>
<feature type="region of interest" description="Disordered" evidence="1">
    <location>
        <begin position="161"/>
        <end position="180"/>
    </location>
</feature>
<dbReference type="InterPro" id="IPR036397">
    <property type="entry name" value="RNaseH_sf"/>
</dbReference>
<sequence>MPDRPWEKIAVDLFKLDKWYLIVVDYYSRYFEIFELERMTEVVVINKLKEMFARLGIPEIVRSDNGPQFSTQFKNFAHSYNFTHTTSSPYFAQSNGLVERAVQTAKQLLKKNNDDIYLALLAYRSTPLESGFSPAELIMSRKLRTNLPQLPSNLNKVIDSSSFVRKEQERKDKQKQNYDTRHKAKDLSLLKIGDPVWIIDIRQYGKVTELCEEPRSYVVETRLGKFRRNRWHLIYAPYHHQNSNEIPIIHTEQPTLPCNSNTKYDEITIREHRENEILQSSEGIHDVANECVEKDVISEEVSCYARPKRKVSRPTYLADYVTD</sequence>
<protein>
    <recommendedName>
        <fullName evidence="2">Integrase catalytic domain-containing protein</fullName>
    </recommendedName>
</protein>